<reference evidence="1" key="2">
    <citation type="submission" date="2005-06" db="EMBL/GenBank/DDBJ databases">
        <title>Sequencing of the draft genome and assembly of Crocosphaera watsonii WH 8501.</title>
        <authorList>
            <consortium name="US DOE Joint Genome Institute (JGI-PGF)"/>
            <person name="Copeland A."/>
            <person name="Lucas S."/>
            <person name="Lapidus A."/>
            <person name="Barry K."/>
            <person name="Detter C."/>
            <person name="Glavina T."/>
            <person name="Hammon N."/>
            <person name="Israni S."/>
            <person name="Pitluck S."/>
            <person name="Richardson P."/>
        </authorList>
    </citation>
    <scope>NUCLEOTIDE SEQUENCE [LARGE SCALE GENOMIC DNA]</scope>
    <source>
        <strain evidence="1">WH 8501</strain>
    </source>
</reference>
<comment type="caution">
    <text evidence="1">The sequence shown here is derived from an EMBL/GenBank/DDBJ whole genome shotgun (WGS) entry which is preliminary data.</text>
</comment>
<dbReference type="EMBL" id="AADV02000010">
    <property type="protein sequence ID" value="EAM50977.1"/>
    <property type="molecule type" value="Genomic_DNA"/>
</dbReference>
<organism evidence="1 2">
    <name type="scientific">Crocosphaera watsonii WH 8501</name>
    <dbReference type="NCBI Taxonomy" id="165597"/>
    <lineage>
        <taxon>Bacteria</taxon>
        <taxon>Bacillati</taxon>
        <taxon>Cyanobacteriota</taxon>
        <taxon>Cyanophyceae</taxon>
        <taxon>Oscillatoriophycideae</taxon>
        <taxon>Chroococcales</taxon>
        <taxon>Aphanothecaceae</taxon>
        <taxon>Crocosphaera</taxon>
    </lineage>
</organism>
<name>Q4C4D7_CROWT</name>
<reference evidence="1" key="1">
    <citation type="submission" date="2004-02" db="EMBL/GenBank/DDBJ databases">
        <authorList>
            <consortium name="DOE Joint Genome Institute"/>
        </authorList>
    </citation>
    <scope>NUCLEOTIDE SEQUENCE [LARGE SCALE GENOMIC DNA]</scope>
    <source>
        <strain evidence="1">WH 8501</strain>
    </source>
</reference>
<accession>Q4C4D7</accession>
<sequence length="93" mass="10377">MGNNCDSRSKTMHTIQTKVEVGQDHILNIALPHDIAEGTYQVVIVMNSQPENEPDDNDTPDEVIVEGIREGLKQAFSDQTIPISQMWEGIDVE</sequence>
<evidence type="ECO:0000313" key="2">
    <source>
        <dbReference type="Proteomes" id="UP000003922"/>
    </source>
</evidence>
<gene>
    <name evidence="1" type="ORF">CwatDRAFT_3975</name>
</gene>
<dbReference type="KEGG" id="cwa:CwatDRAFT_3975"/>
<keyword evidence="2" id="KW-1185">Reference proteome</keyword>
<protein>
    <submittedName>
        <fullName evidence="1">Uncharacterized protein</fullName>
    </submittedName>
</protein>
<proteinExistence type="predicted"/>
<evidence type="ECO:0000313" key="1">
    <source>
        <dbReference type="EMBL" id="EAM50977.1"/>
    </source>
</evidence>
<reference evidence="1" key="3">
    <citation type="submission" date="2016-12" db="EMBL/GenBank/DDBJ databases">
        <title>Annotation of the draft genome assembly of Crocosphaera watsonii WH 8501.</title>
        <authorList>
            <consortium name="US DOE Joint Genome Institute (JGI-ORNL)"/>
            <person name="Larimer F."/>
            <person name="Land M."/>
        </authorList>
    </citation>
    <scope>NUCLEOTIDE SEQUENCE</scope>
    <source>
        <strain evidence="1">WH 8501</strain>
    </source>
</reference>
<dbReference type="Proteomes" id="UP000003922">
    <property type="component" value="Unassembled WGS sequence"/>
</dbReference>
<dbReference type="AlphaFoldDB" id="Q4C4D7"/>